<sequence>MSSQYPGWNPYIYGQPEPESSQGGQESDNRRPVPAALGGRPGQPPQAHQGPRDAQRGQGAPGKRHGKRFLNGIDLDDPSQNPAYGHWDPYAVIAFIMALFLPVPLLSALMGGIAIYRTRTFRMKGFGLAVAAVVINLIYTCLVAWMALSGMSADAFYQQMMQSLMPGQGGGGSSDQLTT</sequence>
<organism evidence="3 4">
    <name type="scientific">Bifidobacterium actinocoloniiforme DSM 22766</name>
    <dbReference type="NCBI Taxonomy" id="1437605"/>
    <lineage>
        <taxon>Bacteria</taxon>
        <taxon>Bacillati</taxon>
        <taxon>Actinomycetota</taxon>
        <taxon>Actinomycetes</taxon>
        <taxon>Bifidobacteriales</taxon>
        <taxon>Bifidobacteriaceae</taxon>
        <taxon>Bifidobacterium</taxon>
    </lineage>
</organism>
<reference evidence="3 4" key="1">
    <citation type="submission" date="2014-03" db="EMBL/GenBank/DDBJ databases">
        <title>Genomics of Bifidobacteria.</title>
        <authorList>
            <person name="Ventura M."/>
            <person name="Milani C."/>
            <person name="Lugli G.A."/>
        </authorList>
    </citation>
    <scope>NUCLEOTIDE SEQUENCE [LARGE SCALE GENOMIC DNA]</scope>
    <source>
        <strain evidence="3 4">DSM 22766</strain>
    </source>
</reference>
<keyword evidence="2" id="KW-1133">Transmembrane helix</keyword>
<evidence type="ECO:0000313" key="4">
    <source>
        <dbReference type="Proteomes" id="UP000029015"/>
    </source>
</evidence>
<dbReference type="RefSeq" id="WP_236681905.1">
    <property type="nucleotide sequence ID" value="NZ_CP011786.1"/>
</dbReference>
<keyword evidence="4" id="KW-1185">Reference proteome</keyword>
<dbReference type="AlphaFoldDB" id="A0A086Z126"/>
<keyword evidence="2" id="KW-0812">Transmembrane</keyword>
<protein>
    <recommendedName>
        <fullName evidence="5">DUF4190 domain-containing protein</fullName>
    </recommendedName>
</protein>
<dbReference type="eggNOG" id="ENOG50317M8">
    <property type="taxonomic scope" value="Bacteria"/>
</dbReference>
<feature type="region of interest" description="Disordered" evidence="1">
    <location>
        <begin position="1"/>
        <end position="75"/>
    </location>
</feature>
<evidence type="ECO:0000313" key="3">
    <source>
        <dbReference type="EMBL" id="KFI40226.1"/>
    </source>
</evidence>
<feature type="transmembrane region" description="Helical" evidence="2">
    <location>
        <begin position="128"/>
        <end position="148"/>
    </location>
</feature>
<keyword evidence="2" id="KW-0472">Membrane</keyword>
<name>A0A086Z126_9BIFI</name>
<evidence type="ECO:0000256" key="1">
    <source>
        <dbReference type="SAM" id="MobiDB-lite"/>
    </source>
</evidence>
<comment type="caution">
    <text evidence="3">The sequence shown here is derived from an EMBL/GenBank/DDBJ whole genome shotgun (WGS) entry which is preliminary data.</text>
</comment>
<evidence type="ECO:0008006" key="5">
    <source>
        <dbReference type="Google" id="ProtNLM"/>
    </source>
</evidence>
<accession>A0A086Z126</accession>
<dbReference type="Proteomes" id="UP000029015">
    <property type="component" value="Unassembled WGS sequence"/>
</dbReference>
<dbReference type="STRING" id="1437605.AB656_03250"/>
<gene>
    <name evidence="3" type="ORF">BACT_0928</name>
</gene>
<evidence type="ECO:0000256" key="2">
    <source>
        <dbReference type="SAM" id="Phobius"/>
    </source>
</evidence>
<dbReference type="EMBL" id="JGYK01000001">
    <property type="protein sequence ID" value="KFI40226.1"/>
    <property type="molecule type" value="Genomic_DNA"/>
</dbReference>
<feature type="transmembrane region" description="Helical" evidence="2">
    <location>
        <begin position="90"/>
        <end position="116"/>
    </location>
</feature>
<proteinExistence type="predicted"/>